<dbReference type="Ensembl" id="ENSPTET00000051822.1">
    <property type="protein sequence ID" value="ENSPTEP00000038429.1"/>
    <property type="gene ID" value="ENSPTEG00000035744.1"/>
</dbReference>
<proteinExistence type="predicted"/>
<keyword evidence="1" id="KW-0732">Signal</keyword>
<reference evidence="2" key="1">
    <citation type="submission" date="2025-08" db="UniProtKB">
        <authorList>
            <consortium name="Ensembl"/>
        </authorList>
    </citation>
    <scope>IDENTIFICATION</scope>
</reference>
<sequence length="165" mass="18364">MQWFTEFMELFLSVWELIKTLNLCFVCFSKHKPGPWGSYQPVCRVLGRGHLCLPTMGSQTPTQSWVPPQLLCRLGSGCLVAQVLQAGSFWDAVLAEQTFQPSDLLRQFSARLQHEGQGKGRGRAGGHCVLPPPPVRYLSAAFQGLKPQAVRTSLQLGGFIFFWGL</sequence>
<dbReference type="Proteomes" id="UP000694416">
    <property type="component" value="Unplaced"/>
</dbReference>
<feature type="chain" id="PRO_5034589789" evidence="1">
    <location>
        <begin position="21"/>
        <end position="165"/>
    </location>
</feature>
<keyword evidence="3" id="KW-1185">Reference proteome</keyword>
<feature type="signal peptide" evidence="1">
    <location>
        <begin position="1"/>
        <end position="20"/>
    </location>
</feature>
<evidence type="ECO:0000256" key="1">
    <source>
        <dbReference type="SAM" id="SignalP"/>
    </source>
</evidence>
<accession>A0A8C9J0G3</accession>
<protein>
    <submittedName>
        <fullName evidence="2">Uncharacterized protein</fullName>
    </submittedName>
</protein>
<evidence type="ECO:0000313" key="3">
    <source>
        <dbReference type="Proteomes" id="UP000694416"/>
    </source>
</evidence>
<dbReference type="AlphaFoldDB" id="A0A8C9J0G3"/>
<reference evidence="2" key="2">
    <citation type="submission" date="2025-09" db="UniProtKB">
        <authorList>
            <consortium name="Ensembl"/>
        </authorList>
    </citation>
    <scope>IDENTIFICATION</scope>
</reference>
<name>A0A8C9J0G3_9PRIM</name>
<organism evidence="2 3">
    <name type="scientific">Piliocolobus tephrosceles</name>
    <name type="common">Ugandan red Colobus</name>
    <dbReference type="NCBI Taxonomy" id="591936"/>
    <lineage>
        <taxon>Eukaryota</taxon>
        <taxon>Metazoa</taxon>
        <taxon>Chordata</taxon>
        <taxon>Craniata</taxon>
        <taxon>Vertebrata</taxon>
        <taxon>Euteleostomi</taxon>
        <taxon>Mammalia</taxon>
        <taxon>Eutheria</taxon>
        <taxon>Euarchontoglires</taxon>
        <taxon>Primates</taxon>
        <taxon>Haplorrhini</taxon>
        <taxon>Catarrhini</taxon>
        <taxon>Cercopithecidae</taxon>
        <taxon>Colobinae</taxon>
        <taxon>Piliocolobus</taxon>
    </lineage>
</organism>
<evidence type="ECO:0000313" key="2">
    <source>
        <dbReference type="Ensembl" id="ENSPTEP00000038429.1"/>
    </source>
</evidence>